<evidence type="ECO:0000256" key="7">
    <source>
        <dbReference type="RuleBase" id="RU003879"/>
    </source>
</evidence>
<dbReference type="GO" id="GO:0015031">
    <property type="term" value="P:protein transport"/>
    <property type="evidence" value="ECO:0007669"/>
    <property type="project" value="UniProtKB-KW"/>
</dbReference>
<evidence type="ECO:0000256" key="2">
    <source>
        <dbReference type="ARBA" id="ARBA00005811"/>
    </source>
</evidence>
<accession>A0A7Z0I194</accession>
<keyword evidence="4 7" id="KW-0812">Transmembrane</keyword>
<keyword evidence="7" id="KW-0813">Transport</keyword>
<evidence type="ECO:0000256" key="6">
    <source>
        <dbReference type="ARBA" id="ARBA00023136"/>
    </source>
</evidence>
<dbReference type="RefSeq" id="WP_179906888.1">
    <property type="nucleotide sequence ID" value="NZ_JACBXS010000032.1"/>
</dbReference>
<reference evidence="9 10" key="1">
    <citation type="journal article" date="2000" name="Arch. Microbiol.">
        <title>Rhodobaca bogoriensis gen. nov. and sp. nov., an alkaliphilic purple nonsulfur bacterium from African Rift Valley soda lakes.</title>
        <authorList>
            <person name="Milford A.D."/>
            <person name="Achenbach L.A."/>
            <person name="Jung D.O."/>
            <person name="Madigan M.T."/>
        </authorList>
    </citation>
    <scope>NUCLEOTIDE SEQUENCE [LARGE SCALE GENOMIC DNA]</scope>
    <source>
        <strain evidence="9 10">2376</strain>
    </source>
</reference>
<organism evidence="9 10">
    <name type="scientific">Rhabdonatronobacter sediminivivens</name>
    <dbReference type="NCBI Taxonomy" id="2743469"/>
    <lineage>
        <taxon>Bacteria</taxon>
        <taxon>Pseudomonadati</taxon>
        <taxon>Pseudomonadota</taxon>
        <taxon>Alphaproteobacteria</taxon>
        <taxon>Rhodobacterales</taxon>
        <taxon>Paracoccaceae</taxon>
        <taxon>Rhabdonatronobacter</taxon>
    </lineage>
</organism>
<name>A0A7Z0I194_9RHOB</name>
<feature type="transmembrane region" description="Helical" evidence="8">
    <location>
        <begin position="16"/>
        <end position="37"/>
    </location>
</feature>
<evidence type="ECO:0000256" key="8">
    <source>
        <dbReference type="SAM" id="Phobius"/>
    </source>
</evidence>
<protein>
    <submittedName>
        <fullName evidence="9">Biopolymer transporter ExbD</fullName>
    </submittedName>
</protein>
<comment type="subcellular location">
    <subcellularLocation>
        <location evidence="1">Cell membrane</location>
        <topology evidence="1">Single-pass membrane protein</topology>
    </subcellularLocation>
    <subcellularLocation>
        <location evidence="7">Cell membrane</location>
        <topology evidence="7">Single-pass type II membrane protein</topology>
    </subcellularLocation>
</comment>
<evidence type="ECO:0000256" key="5">
    <source>
        <dbReference type="ARBA" id="ARBA00022989"/>
    </source>
</evidence>
<keyword evidence="7" id="KW-0653">Protein transport</keyword>
<sequence>MRRALSQSDRPRSEPTIALINIVFLMLIFFLIAGSLAPRTDGDVALVTLSEITTEPPSDAMVMLADGSLRHAGDTLTPEAALVRFGDTARVRLLPDRDAPAGELVAMAQGLRAAGVAELVIVTERGLE</sequence>
<dbReference type="Pfam" id="PF02472">
    <property type="entry name" value="ExbD"/>
    <property type="match status" value="1"/>
</dbReference>
<dbReference type="GO" id="GO:0022857">
    <property type="term" value="F:transmembrane transporter activity"/>
    <property type="evidence" value="ECO:0007669"/>
    <property type="project" value="InterPro"/>
</dbReference>
<comment type="caution">
    <text evidence="9">The sequence shown here is derived from an EMBL/GenBank/DDBJ whole genome shotgun (WGS) entry which is preliminary data.</text>
</comment>
<dbReference type="Proteomes" id="UP000529417">
    <property type="component" value="Unassembled WGS sequence"/>
</dbReference>
<evidence type="ECO:0000256" key="1">
    <source>
        <dbReference type="ARBA" id="ARBA00004162"/>
    </source>
</evidence>
<dbReference type="EMBL" id="JACBXS010000032">
    <property type="protein sequence ID" value="NYS26096.1"/>
    <property type="molecule type" value="Genomic_DNA"/>
</dbReference>
<dbReference type="GO" id="GO:0005886">
    <property type="term" value="C:plasma membrane"/>
    <property type="evidence" value="ECO:0007669"/>
    <property type="project" value="UniProtKB-SubCell"/>
</dbReference>
<proteinExistence type="inferred from homology"/>
<keyword evidence="5 8" id="KW-1133">Transmembrane helix</keyword>
<keyword evidence="3" id="KW-1003">Cell membrane</keyword>
<evidence type="ECO:0000313" key="10">
    <source>
        <dbReference type="Proteomes" id="UP000529417"/>
    </source>
</evidence>
<evidence type="ECO:0000256" key="4">
    <source>
        <dbReference type="ARBA" id="ARBA00022692"/>
    </source>
</evidence>
<dbReference type="AlphaFoldDB" id="A0A7Z0I194"/>
<dbReference type="InterPro" id="IPR003400">
    <property type="entry name" value="ExbD"/>
</dbReference>
<evidence type="ECO:0000256" key="3">
    <source>
        <dbReference type="ARBA" id="ARBA00022475"/>
    </source>
</evidence>
<keyword evidence="6 8" id="KW-0472">Membrane</keyword>
<evidence type="ECO:0000313" key="9">
    <source>
        <dbReference type="EMBL" id="NYS26096.1"/>
    </source>
</evidence>
<keyword evidence="10" id="KW-1185">Reference proteome</keyword>
<comment type="similarity">
    <text evidence="2 7">Belongs to the ExbD/TolR family.</text>
</comment>
<gene>
    <name evidence="9" type="ORF">HUK65_13970</name>
</gene>